<proteinExistence type="predicted"/>
<accession>A0ABV5G3Q6</accession>
<gene>
    <name evidence="1" type="ORF">ACFFX0_21120</name>
</gene>
<name>A0ABV5G3Q6_9MICC</name>
<organism evidence="1 2">
    <name type="scientific">Citricoccus parietis</name>
    <dbReference type="NCBI Taxonomy" id="592307"/>
    <lineage>
        <taxon>Bacteria</taxon>
        <taxon>Bacillati</taxon>
        <taxon>Actinomycetota</taxon>
        <taxon>Actinomycetes</taxon>
        <taxon>Micrococcales</taxon>
        <taxon>Micrococcaceae</taxon>
        <taxon>Citricoccus</taxon>
    </lineage>
</organism>
<protein>
    <recommendedName>
        <fullName evidence="3">Secreted protein</fullName>
    </recommendedName>
</protein>
<evidence type="ECO:0000313" key="1">
    <source>
        <dbReference type="EMBL" id="MFB9073562.1"/>
    </source>
</evidence>
<comment type="caution">
    <text evidence="1">The sequence shown here is derived from an EMBL/GenBank/DDBJ whole genome shotgun (WGS) entry which is preliminary data.</text>
</comment>
<keyword evidence="2" id="KW-1185">Reference proteome</keyword>
<evidence type="ECO:0000313" key="2">
    <source>
        <dbReference type="Proteomes" id="UP001589575"/>
    </source>
</evidence>
<sequence length="82" mass="8964">MPPSVRASRWATVAVFCAQYSRTESASDSCSSVSCMEGILSADHVVWPVQIWWARKSGSRFSLKAVMPSRASSVSPNSLRVE</sequence>
<dbReference type="Proteomes" id="UP001589575">
    <property type="component" value="Unassembled WGS sequence"/>
</dbReference>
<dbReference type="EMBL" id="JBHMFI010000001">
    <property type="protein sequence ID" value="MFB9073562.1"/>
    <property type="molecule type" value="Genomic_DNA"/>
</dbReference>
<reference evidence="1 2" key="1">
    <citation type="submission" date="2024-09" db="EMBL/GenBank/DDBJ databases">
        <authorList>
            <person name="Sun Q."/>
            <person name="Mori K."/>
        </authorList>
    </citation>
    <scope>NUCLEOTIDE SEQUENCE [LARGE SCALE GENOMIC DNA]</scope>
    <source>
        <strain evidence="1 2">CCM 7609</strain>
    </source>
</reference>
<evidence type="ECO:0008006" key="3">
    <source>
        <dbReference type="Google" id="ProtNLM"/>
    </source>
</evidence>